<keyword evidence="2" id="KW-0677">Repeat</keyword>
<dbReference type="Proteomes" id="UP000025171">
    <property type="component" value="Unassembled WGS sequence"/>
</dbReference>
<dbReference type="GO" id="GO:0030244">
    <property type="term" value="P:cellulose biosynthetic process"/>
    <property type="evidence" value="ECO:0007669"/>
    <property type="project" value="InterPro"/>
</dbReference>
<gene>
    <name evidence="6" type="ORF">HJO_09439</name>
</gene>
<evidence type="ECO:0000256" key="1">
    <source>
        <dbReference type="ARBA" id="ARBA00022729"/>
    </source>
</evidence>
<dbReference type="PATRIC" id="fig|1280950.3.peg.1888"/>
<organism evidence="6 7">
    <name type="scientific">Hyphomonas johnsonii MHS-2</name>
    <dbReference type="NCBI Taxonomy" id="1280950"/>
    <lineage>
        <taxon>Bacteria</taxon>
        <taxon>Pseudomonadati</taxon>
        <taxon>Pseudomonadota</taxon>
        <taxon>Alphaproteobacteria</taxon>
        <taxon>Hyphomonadales</taxon>
        <taxon>Hyphomonadaceae</taxon>
        <taxon>Hyphomonas</taxon>
    </lineage>
</organism>
<evidence type="ECO:0000259" key="5">
    <source>
        <dbReference type="Pfam" id="PF05420"/>
    </source>
</evidence>
<dbReference type="Pfam" id="PF05420">
    <property type="entry name" value="BCSC_C"/>
    <property type="match status" value="1"/>
</dbReference>
<feature type="chain" id="PRO_5001572440" description="Cellulose synthase operon C C-terminal domain-containing protein" evidence="4">
    <location>
        <begin position="24"/>
        <end position="852"/>
    </location>
</feature>
<keyword evidence="7" id="KW-1185">Reference proteome</keyword>
<dbReference type="AlphaFoldDB" id="A0A059FNP9"/>
<sequence length="852" mass="88646">MIRTPLLLRALALSAVIGPVSGAALSAAGDVPEGARREGVYTIGIPRAEAVRTMDRVAEVQAATSPSGADVRNIWKLGADGHWSEAASGLKARRQAYPGWKAPADLAVFIAEGQRDAALRHALEQEDWAATLAALGPPVPGRCEAPFRVWARITALAGLQDRQQLDAAYAGAVATCRDTALVAGLLARAPADLDTDGLERLASLPILTGHADPTIRAARRTLAAEARYRRFAADLAAGNVDAALALARGSDDPRLLGQAGWQVLATDAPGAADFFERALGQAETSDLRRGLVLAILRTGDLDRAETAIHQANAPADLADLAGQVALGRAAAARAAGQWDVALQAAVRAAALNPALAPDADALVGGALLDQAAGAYQTGDYVLARRLALAAASHDATRRAGRMRAAWADLQLGAHSAAASEFSALYLAAPDEESAEGFALAAEKTGDLDSAAAIARAIGGPLGHKVQALYADAAFREGDYLTARSRAPDRYETLDGIDRAWVRQAVTGRRQGGTRGENRLTGLVSVTSVGTSAGRMRFEGGVAVYAIDPGQSNRADIRPSRETVAAPYLAVSREGDTSLSARIGFSPLGGPASARIVGEVAVAHALGKGEGEARVFARPKTDSTLSLVGQHDAATGQAFGRVVETGAALRARMPVSLNDAVQADLEVTTLDGEQVEGNSRIGAGVSASRTLARDGFAYIATGPFYQFQSYDRNTNFHTFGHGGYFSPQAFHRVGWSVNAQTDPLKKWIVKADLAVAYESVREDAAPLLPRDPAPQPLVGGGNGSGVAGALEISAARRLGREFILSGAASAIASEAYDDVRLGIALTWIPGGRAGLVRADLPTDPFNPASWIQP</sequence>
<dbReference type="EMBL" id="ARYK01000004">
    <property type="protein sequence ID" value="KCZ92247.1"/>
    <property type="molecule type" value="Genomic_DNA"/>
</dbReference>
<accession>A0A059FNP9</accession>
<dbReference type="InterPro" id="IPR008410">
    <property type="entry name" value="BCSC_C"/>
</dbReference>
<dbReference type="RefSeq" id="WP_035616489.1">
    <property type="nucleotide sequence ID" value="NZ_ARYK01000004.1"/>
</dbReference>
<keyword evidence="3" id="KW-0802">TPR repeat</keyword>
<protein>
    <recommendedName>
        <fullName evidence="5">Cellulose synthase operon C C-terminal domain-containing protein</fullName>
    </recommendedName>
</protein>
<feature type="signal peptide" evidence="4">
    <location>
        <begin position="1"/>
        <end position="23"/>
    </location>
</feature>
<dbReference type="GO" id="GO:0019867">
    <property type="term" value="C:outer membrane"/>
    <property type="evidence" value="ECO:0007669"/>
    <property type="project" value="InterPro"/>
</dbReference>
<evidence type="ECO:0000256" key="3">
    <source>
        <dbReference type="ARBA" id="ARBA00022803"/>
    </source>
</evidence>
<evidence type="ECO:0000313" key="6">
    <source>
        <dbReference type="EMBL" id="KCZ92247.1"/>
    </source>
</evidence>
<proteinExistence type="predicted"/>
<name>A0A059FNP9_9PROT</name>
<keyword evidence="1 4" id="KW-0732">Signal</keyword>
<comment type="caution">
    <text evidence="6">The sequence shown here is derived from an EMBL/GenBank/DDBJ whole genome shotgun (WGS) entry which is preliminary data.</text>
</comment>
<evidence type="ECO:0000256" key="2">
    <source>
        <dbReference type="ARBA" id="ARBA00022737"/>
    </source>
</evidence>
<evidence type="ECO:0000313" key="7">
    <source>
        <dbReference type="Proteomes" id="UP000025171"/>
    </source>
</evidence>
<dbReference type="OrthoDB" id="174989at2"/>
<dbReference type="eggNOG" id="COG3118">
    <property type="taxonomic scope" value="Bacteria"/>
</dbReference>
<feature type="domain" description="Cellulose synthase operon C C-terminal" evidence="5">
    <location>
        <begin position="521"/>
        <end position="824"/>
    </location>
</feature>
<evidence type="ECO:0000256" key="4">
    <source>
        <dbReference type="SAM" id="SignalP"/>
    </source>
</evidence>
<dbReference type="STRING" id="1280950.HJO_09439"/>
<reference evidence="6 7" key="1">
    <citation type="journal article" date="2014" name="Antonie Van Leeuwenhoek">
        <title>Hyphomonas beringensis sp. nov. and Hyphomonas chukchiensis sp. nov., isolated from surface seawater of the Bering Sea and Chukchi Sea.</title>
        <authorList>
            <person name="Li C."/>
            <person name="Lai Q."/>
            <person name="Li G."/>
            <person name="Dong C."/>
            <person name="Wang J."/>
            <person name="Liao Y."/>
            <person name="Shao Z."/>
        </authorList>
    </citation>
    <scope>NUCLEOTIDE SEQUENCE [LARGE SCALE GENOMIC DNA]</scope>
    <source>
        <strain evidence="6 7">MHS-2</strain>
    </source>
</reference>